<feature type="chain" id="PRO_5012387375" description="Secreted protein" evidence="1">
    <location>
        <begin position="29"/>
        <end position="129"/>
    </location>
</feature>
<feature type="signal peptide" evidence="1">
    <location>
        <begin position="1"/>
        <end position="28"/>
    </location>
</feature>
<accession>A0A1M7JAA2</accession>
<organism evidence="2 3">
    <name type="scientific">Cryptosporangium aurantiacum</name>
    <dbReference type="NCBI Taxonomy" id="134849"/>
    <lineage>
        <taxon>Bacteria</taxon>
        <taxon>Bacillati</taxon>
        <taxon>Actinomycetota</taxon>
        <taxon>Actinomycetes</taxon>
        <taxon>Cryptosporangiales</taxon>
        <taxon>Cryptosporangiaceae</taxon>
        <taxon>Cryptosporangium</taxon>
    </lineage>
</organism>
<evidence type="ECO:0000313" key="2">
    <source>
        <dbReference type="EMBL" id="SHM49932.1"/>
    </source>
</evidence>
<proteinExistence type="predicted"/>
<evidence type="ECO:0000256" key="1">
    <source>
        <dbReference type="SAM" id="SignalP"/>
    </source>
</evidence>
<evidence type="ECO:0008006" key="4">
    <source>
        <dbReference type="Google" id="ProtNLM"/>
    </source>
</evidence>
<name>A0A1M7JAA2_9ACTN</name>
<keyword evidence="1" id="KW-0732">Signal</keyword>
<dbReference type="Proteomes" id="UP000184440">
    <property type="component" value="Unassembled WGS sequence"/>
</dbReference>
<gene>
    <name evidence="2" type="ORF">SAMN05443668_101734</name>
</gene>
<keyword evidence="3" id="KW-1185">Reference proteome</keyword>
<evidence type="ECO:0000313" key="3">
    <source>
        <dbReference type="Proteomes" id="UP000184440"/>
    </source>
</evidence>
<sequence>MRSSPWSLPVLSVLSLLVIAGSVGWAEATDAQPHAPAAAESEAEPSFEVCAEGDYPAYVLFPETRAKSATAQPGTCVTQTVADAGTAYPIQVYGLDGTTPFLIGDDEVAGEGEQVRATGTTEAPDWVTA</sequence>
<dbReference type="EMBL" id="FRCS01000001">
    <property type="protein sequence ID" value="SHM49932.1"/>
    <property type="molecule type" value="Genomic_DNA"/>
</dbReference>
<dbReference type="AlphaFoldDB" id="A0A1M7JAA2"/>
<reference evidence="2 3" key="1">
    <citation type="submission" date="2016-11" db="EMBL/GenBank/DDBJ databases">
        <authorList>
            <person name="Jaros S."/>
            <person name="Januszkiewicz K."/>
            <person name="Wedrychowicz H."/>
        </authorList>
    </citation>
    <scope>NUCLEOTIDE SEQUENCE [LARGE SCALE GENOMIC DNA]</scope>
    <source>
        <strain evidence="2 3">DSM 46144</strain>
    </source>
</reference>
<protein>
    <recommendedName>
        <fullName evidence="4">Secreted protein</fullName>
    </recommendedName>
</protein>
<dbReference type="OrthoDB" id="3688289at2"/>
<dbReference type="RefSeq" id="WP_143175006.1">
    <property type="nucleotide sequence ID" value="NZ_FRCS01000001.1"/>
</dbReference>
<dbReference type="STRING" id="134849.SAMN05443668_101734"/>